<organism evidence="2 3">
    <name type="scientific">Zea mays</name>
    <name type="common">Maize</name>
    <dbReference type="NCBI Taxonomy" id="4577"/>
    <lineage>
        <taxon>Eukaryota</taxon>
        <taxon>Viridiplantae</taxon>
        <taxon>Streptophyta</taxon>
        <taxon>Embryophyta</taxon>
        <taxon>Tracheophyta</taxon>
        <taxon>Spermatophyta</taxon>
        <taxon>Magnoliopsida</taxon>
        <taxon>Liliopsida</taxon>
        <taxon>Poales</taxon>
        <taxon>Poaceae</taxon>
        <taxon>PACMAD clade</taxon>
        <taxon>Panicoideae</taxon>
        <taxon>Andropogonodae</taxon>
        <taxon>Andropogoneae</taxon>
        <taxon>Tripsacinae</taxon>
        <taxon>Zea</taxon>
    </lineage>
</organism>
<reference evidence="2" key="3">
    <citation type="submission" date="2021-05" db="UniProtKB">
        <authorList>
            <consortium name="EnsemblPlants"/>
        </authorList>
    </citation>
    <scope>IDENTIFICATION</scope>
    <source>
        <strain evidence="2">cv. B73</strain>
    </source>
</reference>
<evidence type="ECO:0000256" key="1">
    <source>
        <dbReference type="SAM" id="SignalP"/>
    </source>
</evidence>
<dbReference type="InParanoid" id="A0A804PEE2"/>
<keyword evidence="3" id="KW-1185">Reference proteome</keyword>
<name>A0A804PEE2_MAIZE</name>
<evidence type="ECO:0000313" key="3">
    <source>
        <dbReference type="Proteomes" id="UP000007305"/>
    </source>
</evidence>
<reference evidence="2" key="2">
    <citation type="submission" date="2019-07" db="EMBL/GenBank/DDBJ databases">
        <authorList>
            <person name="Seetharam A."/>
            <person name="Woodhouse M."/>
            <person name="Cannon E."/>
        </authorList>
    </citation>
    <scope>NUCLEOTIDE SEQUENCE [LARGE SCALE GENOMIC DNA]</scope>
    <source>
        <strain evidence="2">cv. B73</strain>
    </source>
</reference>
<keyword evidence="1" id="KW-0732">Signal</keyword>
<protein>
    <recommendedName>
        <fullName evidence="4">Secreted protein</fullName>
    </recommendedName>
</protein>
<evidence type="ECO:0008006" key="4">
    <source>
        <dbReference type="Google" id="ProtNLM"/>
    </source>
</evidence>
<feature type="signal peptide" evidence="1">
    <location>
        <begin position="1"/>
        <end position="23"/>
    </location>
</feature>
<dbReference type="AlphaFoldDB" id="A0A804PEE2"/>
<dbReference type="Gramene" id="Zm00001eb231260_T001">
    <property type="protein sequence ID" value="Zm00001eb231260_P001"/>
    <property type="gene ID" value="Zm00001eb231260"/>
</dbReference>
<dbReference type="Proteomes" id="UP000007305">
    <property type="component" value="Chromosome 5"/>
</dbReference>
<proteinExistence type="predicted"/>
<dbReference type="EnsemblPlants" id="Zm00001eb231260_T001">
    <property type="protein sequence ID" value="Zm00001eb231260_P001"/>
    <property type="gene ID" value="Zm00001eb231260"/>
</dbReference>
<sequence length="100" mass="11108">MALAWPVQVLVIAISSCIHRSCCLHLRITGHLSSAFFRSGDVLLFFSELLSSFPAASDMSNNVIHKNGNCVWTGCQVRICGDMRARIAEGLRRQKKKDLC</sequence>
<reference evidence="3" key="1">
    <citation type="journal article" date="2009" name="Science">
        <title>The B73 maize genome: complexity, diversity, and dynamics.</title>
        <authorList>
            <person name="Schnable P.S."/>
            <person name="Ware D."/>
            <person name="Fulton R.S."/>
            <person name="Stein J.C."/>
            <person name="Wei F."/>
            <person name="Pasternak S."/>
            <person name="Liang C."/>
            <person name="Zhang J."/>
            <person name="Fulton L."/>
            <person name="Graves T.A."/>
            <person name="Minx P."/>
            <person name="Reily A.D."/>
            <person name="Courtney L."/>
            <person name="Kruchowski S.S."/>
            <person name="Tomlinson C."/>
            <person name="Strong C."/>
            <person name="Delehaunty K."/>
            <person name="Fronick C."/>
            <person name="Courtney B."/>
            <person name="Rock S.M."/>
            <person name="Belter E."/>
            <person name="Du F."/>
            <person name="Kim K."/>
            <person name="Abbott R.M."/>
            <person name="Cotton M."/>
            <person name="Levy A."/>
            <person name="Marchetto P."/>
            <person name="Ochoa K."/>
            <person name="Jackson S.M."/>
            <person name="Gillam B."/>
            <person name="Chen W."/>
            <person name="Yan L."/>
            <person name="Higginbotham J."/>
            <person name="Cardenas M."/>
            <person name="Waligorski J."/>
            <person name="Applebaum E."/>
            <person name="Phelps L."/>
            <person name="Falcone J."/>
            <person name="Kanchi K."/>
            <person name="Thane T."/>
            <person name="Scimone A."/>
            <person name="Thane N."/>
            <person name="Henke J."/>
            <person name="Wang T."/>
            <person name="Ruppert J."/>
            <person name="Shah N."/>
            <person name="Rotter K."/>
            <person name="Hodges J."/>
            <person name="Ingenthron E."/>
            <person name="Cordes M."/>
            <person name="Kohlberg S."/>
            <person name="Sgro J."/>
            <person name="Delgado B."/>
            <person name="Mead K."/>
            <person name="Chinwalla A."/>
            <person name="Leonard S."/>
            <person name="Crouse K."/>
            <person name="Collura K."/>
            <person name="Kudrna D."/>
            <person name="Currie J."/>
            <person name="He R."/>
            <person name="Angelova A."/>
            <person name="Rajasekar S."/>
            <person name="Mueller T."/>
            <person name="Lomeli R."/>
            <person name="Scara G."/>
            <person name="Ko A."/>
            <person name="Delaney K."/>
            <person name="Wissotski M."/>
            <person name="Lopez G."/>
            <person name="Campos D."/>
            <person name="Braidotti M."/>
            <person name="Ashley E."/>
            <person name="Golser W."/>
            <person name="Kim H."/>
            <person name="Lee S."/>
            <person name="Lin J."/>
            <person name="Dujmic Z."/>
            <person name="Kim W."/>
            <person name="Talag J."/>
            <person name="Zuccolo A."/>
            <person name="Fan C."/>
            <person name="Sebastian A."/>
            <person name="Kramer M."/>
            <person name="Spiegel L."/>
            <person name="Nascimento L."/>
            <person name="Zutavern T."/>
            <person name="Miller B."/>
            <person name="Ambroise C."/>
            <person name="Muller S."/>
            <person name="Spooner W."/>
            <person name="Narechania A."/>
            <person name="Ren L."/>
            <person name="Wei S."/>
            <person name="Kumari S."/>
            <person name="Faga B."/>
            <person name="Levy M.J."/>
            <person name="McMahan L."/>
            <person name="Van Buren P."/>
            <person name="Vaughn M.W."/>
            <person name="Ying K."/>
            <person name="Yeh C.-T."/>
            <person name="Emrich S.J."/>
            <person name="Jia Y."/>
            <person name="Kalyanaraman A."/>
            <person name="Hsia A.-P."/>
            <person name="Barbazuk W.B."/>
            <person name="Baucom R.S."/>
            <person name="Brutnell T.P."/>
            <person name="Carpita N.C."/>
            <person name="Chaparro C."/>
            <person name="Chia J.-M."/>
            <person name="Deragon J.-M."/>
            <person name="Estill J.C."/>
            <person name="Fu Y."/>
            <person name="Jeddeloh J.A."/>
            <person name="Han Y."/>
            <person name="Lee H."/>
            <person name="Li P."/>
            <person name="Lisch D.R."/>
            <person name="Liu S."/>
            <person name="Liu Z."/>
            <person name="Nagel D.H."/>
            <person name="McCann M.C."/>
            <person name="SanMiguel P."/>
            <person name="Myers A.M."/>
            <person name="Nettleton D."/>
            <person name="Nguyen J."/>
            <person name="Penning B.W."/>
            <person name="Ponnala L."/>
            <person name="Schneider K.L."/>
            <person name="Schwartz D.C."/>
            <person name="Sharma A."/>
            <person name="Soderlund C."/>
            <person name="Springer N.M."/>
            <person name="Sun Q."/>
            <person name="Wang H."/>
            <person name="Waterman M."/>
            <person name="Westerman R."/>
            <person name="Wolfgruber T.K."/>
            <person name="Yang L."/>
            <person name="Yu Y."/>
            <person name="Zhang L."/>
            <person name="Zhou S."/>
            <person name="Zhu Q."/>
            <person name="Bennetzen J.L."/>
            <person name="Dawe R.K."/>
            <person name="Jiang J."/>
            <person name="Jiang N."/>
            <person name="Presting G.G."/>
            <person name="Wessler S.R."/>
            <person name="Aluru S."/>
            <person name="Martienssen R.A."/>
            <person name="Clifton S.W."/>
            <person name="McCombie W.R."/>
            <person name="Wing R.A."/>
            <person name="Wilson R.K."/>
        </authorList>
    </citation>
    <scope>NUCLEOTIDE SEQUENCE [LARGE SCALE GENOMIC DNA]</scope>
    <source>
        <strain evidence="3">cv. B73</strain>
    </source>
</reference>
<accession>A0A804PEE2</accession>
<evidence type="ECO:0000313" key="2">
    <source>
        <dbReference type="EnsemblPlants" id="Zm00001eb231260_P001"/>
    </source>
</evidence>
<feature type="chain" id="PRO_5033006921" description="Secreted protein" evidence="1">
    <location>
        <begin position="24"/>
        <end position="100"/>
    </location>
</feature>